<feature type="compositionally biased region" description="Basic residues" evidence="1">
    <location>
        <begin position="143"/>
        <end position="152"/>
    </location>
</feature>
<comment type="caution">
    <text evidence="3">The sequence shown here is derived from an EMBL/GenBank/DDBJ whole genome shotgun (WGS) entry which is preliminary data.</text>
</comment>
<sequence>MRFNFGGILLALAATTQIATANPAPAKWNGKGAEAGYKFGAVACAAGALVCNSQGMTVGAYTLGSAAFCCSTAGAAVTASQSDGWKKAWTAAANKLGDAAKMAKGGISKVGKLATECSDKVCRLMPGKKQPTLPRRAIDGPKPKRSRRRKSHSHDGGEGERRARRSVNYQRSARRSVDGLESQLRARRAFDAEYDYDY</sequence>
<feature type="chain" id="PRO_5040249139" evidence="2">
    <location>
        <begin position="22"/>
        <end position="198"/>
    </location>
</feature>
<dbReference type="Proteomes" id="UP000775872">
    <property type="component" value="Unassembled WGS sequence"/>
</dbReference>
<evidence type="ECO:0000256" key="1">
    <source>
        <dbReference type="SAM" id="MobiDB-lite"/>
    </source>
</evidence>
<keyword evidence="2" id="KW-0732">Signal</keyword>
<accession>A0A9N9ZL24</accession>
<keyword evidence="4" id="KW-1185">Reference proteome</keyword>
<evidence type="ECO:0000256" key="2">
    <source>
        <dbReference type="SAM" id="SignalP"/>
    </source>
</evidence>
<feature type="region of interest" description="Disordered" evidence="1">
    <location>
        <begin position="125"/>
        <end position="182"/>
    </location>
</feature>
<reference evidence="3 4" key="2">
    <citation type="submission" date="2021-10" db="EMBL/GenBank/DDBJ databases">
        <authorList>
            <person name="Piombo E."/>
        </authorList>
    </citation>
    <scope>NUCLEOTIDE SEQUENCE [LARGE SCALE GENOMIC DNA]</scope>
</reference>
<protein>
    <submittedName>
        <fullName evidence="3">Uncharacterized protein</fullName>
    </submittedName>
</protein>
<dbReference type="EMBL" id="CABFOC020000074">
    <property type="protein sequence ID" value="CAH0057431.1"/>
    <property type="molecule type" value="Genomic_DNA"/>
</dbReference>
<gene>
    <name evidence="3" type="ORF">CSOL1703_00007208</name>
</gene>
<name>A0A9N9ZL24_9HYPO</name>
<organism evidence="3 4">
    <name type="scientific">Clonostachys solani</name>
    <dbReference type="NCBI Taxonomy" id="160281"/>
    <lineage>
        <taxon>Eukaryota</taxon>
        <taxon>Fungi</taxon>
        <taxon>Dikarya</taxon>
        <taxon>Ascomycota</taxon>
        <taxon>Pezizomycotina</taxon>
        <taxon>Sordariomycetes</taxon>
        <taxon>Hypocreomycetidae</taxon>
        <taxon>Hypocreales</taxon>
        <taxon>Bionectriaceae</taxon>
        <taxon>Clonostachys</taxon>
    </lineage>
</organism>
<reference evidence="4" key="1">
    <citation type="submission" date="2019-06" db="EMBL/GenBank/DDBJ databases">
        <authorList>
            <person name="Broberg M."/>
        </authorList>
    </citation>
    <scope>NUCLEOTIDE SEQUENCE [LARGE SCALE GENOMIC DNA]</scope>
</reference>
<dbReference type="OrthoDB" id="5149907at2759"/>
<evidence type="ECO:0000313" key="4">
    <source>
        <dbReference type="Proteomes" id="UP000775872"/>
    </source>
</evidence>
<feature type="signal peptide" evidence="2">
    <location>
        <begin position="1"/>
        <end position="21"/>
    </location>
</feature>
<evidence type="ECO:0000313" key="3">
    <source>
        <dbReference type="EMBL" id="CAH0057431.1"/>
    </source>
</evidence>
<dbReference type="AlphaFoldDB" id="A0A9N9ZL24"/>
<proteinExistence type="predicted"/>